<dbReference type="InterPro" id="IPR050092">
    <property type="entry name" value="RNase_H"/>
</dbReference>
<evidence type="ECO:0000256" key="11">
    <source>
        <dbReference type="ARBA" id="ARBA00022842"/>
    </source>
</evidence>
<feature type="binding site" evidence="13">
    <location>
        <position position="196"/>
    </location>
    <ligand>
        <name>Mg(2+)</name>
        <dbReference type="ChEBI" id="CHEBI:18420"/>
        <label>1</label>
    </ligand>
</feature>
<proteinExistence type="inferred from homology"/>
<comment type="cofactor">
    <cofactor evidence="2">
        <name>Mg(2+)</name>
        <dbReference type="ChEBI" id="CHEBI:18420"/>
    </cofactor>
</comment>
<dbReference type="AlphaFoldDB" id="A0A514LMF6"/>
<evidence type="ECO:0000256" key="12">
    <source>
        <dbReference type="PIRNR" id="PIRNR037839"/>
    </source>
</evidence>
<dbReference type="EC" id="3.1.26.4" evidence="5 12"/>
<dbReference type="SUPFAM" id="SSF55658">
    <property type="entry name" value="L9 N-domain-like"/>
    <property type="match status" value="1"/>
</dbReference>
<evidence type="ECO:0000313" key="16">
    <source>
        <dbReference type="Proteomes" id="UP000319756"/>
    </source>
</evidence>
<accession>A0A514LMF6</accession>
<dbReference type="GO" id="GO:0005737">
    <property type="term" value="C:cytoplasm"/>
    <property type="evidence" value="ECO:0007669"/>
    <property type="project" value="UniProtKB-SubCell"/>
</dbReference>
<dbReference type="PROSITE" id="PS50879">
    <property type="entry name" value="RNASE_H_1"/>
    <property type="match status" value="1"/>
</dbReference>
<dbReference type="Pfam" id="PF01693">
    <property type="entry name" value="Cauli_VI"/>
    <property type="match status" value="1"/>
</dbReference>
<evidence type="ECO:0000256" key="3">
    <source>
        <dbReference type="ARBA" id="ARBA00004065"/>
    </source>
</evidence>
<evidence type="ECO:0000256" key="5">
    <source>
        <dbReference type="ARBA" id="ARBA00012180"/>
    </source>
</evidence>
<keyword evidence="8 12" id="KW-0479">Metal-binding</keyword>
<dbReference type="GO" id="GO:0004523">
    <property type="term" value="F:RNA-DNA hybrid ribonuclease activity"/>
    <property type="evidence" value="ECO:0007669"/>
    <property type="project" value="UniProtKB-UniRule"/>
</dbReference>
<keyword evidence="16" id="KW-1185">Reference proteome</keyword>
<keyword evidence="13" id="KW-0464">Manganese</keyword>
<comment type="function">
    <text evidence="3 12">Endonuclease that specifically degrades the RNA of RNA-DNA hybrids.</text>
</comment>
<sequence length="200" mass="22996">MAQKKYYVVWKGRNPGIYQSWPECQKQVNGYKGARFKSFSSKEEAERAYYTQTKTPGTPSKTKRETYIKESISVDAGTHGNPGAVEYRGVYTKDGSILFERKPFSKGTNNMGEFLAIVHALSWQEKQGMKFPVYSDSQTAITWVKKKKANPTLPKDKTTEEIWNAIDWAEKWLQTNAISVSLLKWDTKAWGEIKADYERK</sequence>
<evidence type="ECO:0000256" key="9">
    <source>
        <dbReference type="ARBA" id="ARBA00022759"/>
    </source>
</evidence>
<keyword evidence="12" id="KW-0963">Cytoplasm</keyword>
<dbReference type="InterPro" id="IPR036397">
    <property type="entry name" value="RNaseH_sf"/>
</dbReference>
<keyword evidence="11 12" id="KW-0460">Magnesium</keyword>
<comment type="similarity">
    <text evidence="4 12">Belongs to the RNase H family.</text>
</comment>
<dbReference type="PANTHER" id="PTHR10642">
    <property type="entry name" value="RIBONUCLEASE H1"/>
    <property type="match status" value="1"/>
</dbReference>
<comment type="cofactor">
    <cofactor evidence="13">
        <name>Mn(2+)</name>
        <dbReference type="ChEBI" id="CHEBI:29035"/>
    </cofactor>
    <cofactor evidence="13">
        <name>Mg(2+)</name>
        <dbReference type="ChEBI" id="CHEBI:18420"/>
    </cofactor>
    <text evidence="13">Binds 2 metal ions per subunit. Manganese or magnesium.</text>
</comment>
<dbReference type="InterPro" id="IPR011320">
    <property type="entry name" value="RNase_H1_N"/>
</dbReference>
<dbReference type="PIRSF" id="PIRSF037839">
    <property type="entry name" value="Ribonuclease_H"/>
    <property type="match status" value="1"/>
</dbReference>
<evidence type="ECO:0000256" key="7">
    <source>
        <dbReference type="ARBA" id="ARBA00022722"/>
    </source>
</evidence>
<dbReference type="FunFam" id="3.40.970.10:FF:000002">
    <property type="entry name" value="Ribonuclease H"/>
    <property type="match status" value="1"/>
</dbReference>
<keyword evidence="7 12" id="KW-0540">Nuclease</keyword>
<dbReference type="GO" id="GO:0046872">
    <property type="term" value="F:metal ion binding"/>
    <property type="evidence" value="ECO:0007669"/>
    <property type="project" value="UniProtKB-KW"/>
</dbReference>
<feature type="binding site" evidence="13">
    <location>
        <position position="75"/>
    </location>
    <ligand>
        <name>Mg(2+)</name>
        <dbReference type="ChEBI" id="CHEBI:18420"/>
        <label>1</label>
    </ligand>
</feature>
<dbReference type="InterPro" id="IPR017290">
    <property type="entry name" value="RNase_H_bac"/>
</dbReference>
<gene>
    <name evidence="15" type="ORF">EPH95_17305</name>
</gene>
<keyword evidence="10 12" id="KW-0378">Hydrolase</keyword>
<feature type="binding site" evidence="13">
    <location>
        <position position="113"/>
    </location>
    <ligand>
        <name>Mg(2+)</name>
        <dbReference type="ChEBI" id="CHEBI:18420"/>
        <label>2</label>
    </ligand>
</feature>
<dbReference type="Proteomes" id="UP000319756">
    <property type="component" value="Chromosome"/>
</dbReference>
<dbReference type="InterPro" id="IPR012337">
    <property type="entry name" value="RNaseH-like_sf"/>
</dbReference>
<feature type="binding site" evidence="13">
    <location>
        <position position="136"/>
    </location>
    <ligand>
        <name>Mg(2+)</name>
        <dbReference type="ChEBI" id="CHEBI:18420"/>
        <label>2</label>
    </ligand>
</feature>
<dbReference type="Pfam" id="PF00075">
    <property type="entry name" value="RNase_H"/>
    <property type="match status" value="1"/>
</dbReference>
<evidence type="ECO:0000256" key="10">
    <source>
        <dbReference type="ARBA" id="ARBA00022801"/>
    </source>
</evidence>
<dbReference type="SUPFAM" id="SSF53098">
    <property type="entry name" value="Ribonuclease H-like"/>
    <property type="match status" value="1"/>
</dbReference>
<protein>
    <recommendedName>
        <fullName evidence="6 12">Ribonuclease H</fullName>
        <ecNumber evidence="5 12">3.1.26.4</ecNumber>
    </recommendedName>
</protein>
<organism evidence="15 16">
    <name type="scientific">Salicibibacter halophilus</name>
    <dbReference type="NCBI Taxonomy" id="2502791"/>
    <lineage>
        <taxon>Bacteria</taxon>
        <taxon>Bacillati</taxon>
        <taxon>Bacillota</taxon>
        <taxon>Bacilli</taxon>
        <taxon>Bacillales</taxon>
        <taxon>Bacillaceae</taxon>
        <taxon>Salicibibacter</taxon>
    </lineage>
</organism>
<dbReference type="GO" id="GO:0003676">
    <property type="term" value="F:nucleic acid binding"/>
    <property type="evidence" value="ECO:0007669"/>
    <property type="project" value="UniProtKB-UniRule"/>
</dbReference>
<name>A0A514LMF6_9BACI</name>
<dbReference type="RefSeq" id="WP_142091222.1">
    <property type="nucleotide sequence ID" value="NZ_CP035485.1"/>
</dbReference>
<dbReference type="InterPro" id="IPR037056">
    <property type="entry name" value="RNase_H1_N_sf"/>
</dbReference>
<dbReference type="Gene3D" id="3.40.970.10">
    <property type="entry name" value="Ribonuclease H1, N-terminal domain"/>
    <property type="match status" value="1"/>
</dbReference>
<evidence type="ECO:0000256" key="8">
    <source>
        <dbReference type="ARBA" id="ARBA00022723"/>
    </source>
</evidence>
<comment type="catalytic activity">
    <reaction evidence="1 12">
        <text>Endonucleolytic cleavage to 5'-phosphomonoester.</text>
        <dbReference type="EC" id="3.1.26.4"/>
    </reaction>
</comment>
<feature type="domain" description="RNase H type-1" evidence="14">
    <location>
        <begin position="66"/>
        <end position="200"/>
    </location>
</feature>
<evidence type="ECO:0000256" key="6">
    <source>
        <dbReference type="ARBA" id="ARBA00017721"/>
    </source>
</evidence>
<dbReference type="InterPro" id="IPR002156">
    <property type="entry name" value="RNaseH_domain"/>
</dbReference>
<reference evidence="16" key="1">
    <citation type="submission" date="2019-01" db="EMBL/GenBank/DDBJ databases">
        <title>Genomic analysis of Salicibibacter sp. NKC3-5.</title>
        <authorList>
            <person name="Oh Y.J."/>
        </authorList>
    </citation>
    <scope>NUCLEOTIDE SEQUENCE [LARGE SCALE GENOMIC DNA]</scope>
    <source>
        <strain evidence="16">NKC3-5</strain>
    </source>
</reference>
<evidence type="ECO:0000256" key="1">
    <source>
        <dbReference type="ARBA" id="ARBA00000077"/>
    </source>
</evidence>
<evidence type="ECO:0000256" key="13">
    <source>
        <dbReference type="PIRSR" id="PIRSR037839-1"/>
    </source>
</evidence>
<dbReference type="OrthoDB" id="9811552at2"/>
<dbReference type="PANTHER" id="PTHR10642:SF26">
    <property type="entry name" value="RIBONUCLEASE H1"/>
    <property type="match status" value="1"/>
</dbReference>
<evidence type="ECO:0000259" key="14">
    <source>
        <dbReference type="PROSITE" id="PS50879"/>
    </source>
</evidence>
<evidence type="ECO:0000256" key="4">
    <source>
        <dbReference type="ARBA" id="ARBA00005300"/>
    </source>
</evidence>
<dbReference type="Gene3D" id="3.30.420.10">
    <property type="entry name" value="Ribonuclease H-like superfamily/Ribonuclease H"/>
    <property type="match status" value="1"/>
</dbReference>
<dbReference type="InterPro" id="IPR009027">
    <property type="entry name" value="Ribosomal_bL9/RNase_H1_N"/>
</dbReference>
<evidence type="ECO:0000256" key="2">
    <source>
        <dbReference type="ARBA" id="ARBA00001946"/>
    </source>
</evidence>
<dbReference type="EMBL" id="CP035485">
    <property type="protein sequence ID" value="QDI92725.1"/>
    <property type="molecule type" value="Genomic_DNA"/>
</dbReference>
<keyword evidence="9 12" id="KW-0255">Endonuclease</keyword>
<dbReference type="GO" id="GO:0043137">
    <property type="term" value="P:DNA replication, removal of RNA primer"/>
    <property type="evidence" value="ECO:0007669"/>
    <property type="project" value="TreeGrafter"/>
</dbReference>
<evidence type="ECO:0000313" key="15">
    <source>
        <dbReference type="EMBL" id="QDI92725.1"/>
    </source>
</evidence>
<comment type="subcellular location">
    <subcellularLocation>
        <location evidence="12">Cytoplasm</location>
    </subcellularLocation>
</comment>
<dbReference type="KEGG" id="sale:EPH95_17305"/>